<dbReference type="EMBL" id="CZBE01000029">
    <property type="protein sequence ID" value="CUQ13742.1"/>
    <property type="molecule type" value="Genomic_DNA"/>
</dbReference>
<sequence length="82" mass="9327">MQKRSQAAKQFANAFRLYLSASICQCCQAAEESCDLSCTDRRHIVRVHTGIIPQNPVEPLQLIIISWVVKQNKVRYRAPAVK</sequence>
<dbReference type="AlphaFoldDB" id="A0A174TV37"/>
<evidence type="ECO:0000313" key="2">
    <source>
        <dbReference type="Proteomes" id="UP000095765"/>
    </source>
</evidence>
<evidence type="ECO:0000313" key="1">
    <source>
        <dbReference type="EMBL" id="CUQ13742.1"/>
    </source>
</evidence>
<proteinExistence type="predicted"/>
<gene>
    <name evidence="1" type="ORF">ERS852551_03261</name>
</gene>
<organism evidence="1 2">
    <name type="scientific">Anaerotruncus colihominis</name>
    <dbReference type="NCBI Taxonomy" id="169435"/>
    <lineage>
        <taxon>Bacteria</taxon>
        <taxon>Bacillati</taxon>
        <taxon>Bacillota</taxon>
        <taxon>Clostridia</taxon>
        <taxon>Eubacteriales</taxon>
        <taxon>Oscillospiraceae</taxon>
        <taxon>Anaerotruncus</taxon>
    </lineage>
</organism>
<reference evidence="1 2" key="1">
    <citation type="submission" date="2015-09" db="EMBL/GenBank/DDBJ databases">
        <authorList>
            <consortium name="Pathogen Informatics"/>
        </authorList>
    </citation>
    <scope>NUCLEOTIDE SEQUENCE [LARGE SCALE GENOMIC DNA]</scope>
    <source>
        <strain evidence="1 2">2789STDY5834939</strain>
    </source>
</reference>
<dbReference type="Proteomes" id="UP000095765">
    <property type="component" value="Unassembled WGS sequence"/>
</dbReference>
<protein>
    <submittedName>
        <fullName evidence="1">Uncharacterized protein</fullName>
    </submittedName>
</protein>
<name>A0A174TV37_9FIRM</name>
<accession>A0A174TV37</accession>